<dbReference type="OrthoDB" id="5244108at2"/>
<reference evidence="2 3" key="1">
    <citation type="submission" date="2017-03" db="EMBL/GenBank/DDBJ databases">
        <authorList>
            <person name="Afonso C.L."/>
            <person name="Miller P.J."/>
            <person name="Scott M.A."/>
            <person name="Spackman E."/>
            <person name="Goraichik I."/>
            <person name="Dimitrov K.M."/>
            <person name="Suarez D.L."/>
            <person name="Swayne D.E."/>
        </authorList>
    </citation>
    <scope>NUCLEOTIDE SEQUENCE [LARGE SCALE GENOMIC DNA]</scope>
    <source>
        <strain evidence="2 3">CECT 7639</strain>
    </source>
</reference>
<proteinExistence type="predicted"/>
<protein>
    <submittedName>
        <fullName evidence="2">DSBA-like thioredoxin domain protein</fullName>
    </submittedName>
</protein>
<keyword evidence="3" id="KW-1185">Reference proteome</keyword>
<dbReference type="InterPro" id="IPR001853">
    <property type="entry name" value="DSBA-like_thioredoxin_dom"/>
</dbReference>
<evidence type="ECO:0000259" key="1">
    <source>
        <dbReference type="Pfam" id="PF01323"/>
    </source>
</evidence>
<feature type="domain" description="DSBA-like thioredoxin" evidence="1">
    <location>
        <begin position="254"/>
        <end position="444"/>
    </location>
</feature>
<dbReference type="EMBL" id="FWFO01000001">
    <property type="protein sequence ID" value="SLN46325.1"/>
    <property type="molecule type" value="Genomic_DNA"/>
</dbReference>
<organism evidence="2 3">
    <name type="scientific">Falsiruegeria litorea R37</name>
    <dbReference type="NCBI Taxonomy" id="1200284"/>
    <lineage>
        <taxon>Bacteria</taxon>
        <taxon>Pseudomonadati</taxon>
        <taxon>Pseudomonadota</taxon>
        <taxon>Alphaproteobacteria</taxon>
        <taxon>Rhodobacterales</taxon>
        <taxon>Roseobacteraceae</taxon>
        <taxon>Falsiruegeria</taxon>
    </lineage>
</organism>
<evidence type="ECO:0000313" key="3">
    <source>
        <dbReference type="Proteomes" id="UP000193077"/>
    </source>
</evidence>
<dbReference type="AlphaFoldDB" id="A0A1Y5SR25"/>
<dbReference type="Proteomes" id="UP000193077">
    <property type="component" value="Unassembled WGS sequence"/>
</dbReference>
<sequence>MPEPKVNPNPRAIVDPPAILRHVMRRMFNKAVNPDKLAARRAKSEARRQKSGARHVVEYFHQLDDPYSHLAAQALVHLSSNYDVELVPHFIRATGGKTQPEREKLALWARRDAEMVAPYLGVSFPSQARTVPDRDHARIAARRLTGLSGTGLAQELPVVSTAIWRGDAPEGAQLCSDAEAEDCLNTGNARLRKLGHYSGAMFYYGGEWYWGLDRLFHLERRLRALGACRDVSVPLFAPRPQIDVGGVNAAGLELDFYPSLNSPYTSIIYDRTLAMVRDCGIQLHHKPVLPMIMRGLPITRAKGMYIMFDARREGEDLGLSFGPVMTPIGDPVRKIYSLLPWAKGQGRDTELLSSALRLAFIEGVGLHRTSGLAKAVEDAGLDWEQAQAHLGSDNWQNAVSRAQGELDSQLGFWGVPCFRLRGGDGFEDFSVWGQDRLWLIAAEIRKRAKVTEQ</sequence>
<dbReference type="PANTHER" id="PTHR42943">
    <property type="entry name" value="GLUTATHIONE S-TRANSFERASE KAPPA"/>
    <property type="match status" value="1"/>
</dbReference>
<name>A0A1Y5SR25_9RHOB</name>
<dbReference type="GO" id="GO:0016491">
    <property type="term" value="F:oxidoreductase activity"/>
    <property type="evidence" value="ECO:0007669"/>
    <property type="project" value="InterPro"/>
</dbReference>
<dbReference type="InterPro" id="IPR051924">
    <property type="entry name" value="GST_Kappa/NadH"/>
</dbReference>
<dbReference type="Gene3D" id="3.40.30.10">
    <property type="entry name" value="Glutaredoxin"/>
    <property type="match status" value="2"/>
</dbReference>
<dbReference type="SUPFAM" id="SSF52833">
    <property type="entry name" value="Thioredoxin-like"/>
    <property type="match status" value="2"/>
</dbReference>
<dbReference type="PANTHER" id="PTHR42943:SF2">
    <property type="entry name" value="GLUTATHIONE S-TRANSFERASE KAPPA 1"/>
    <property type="match status" value="1"/>
</dbReference>
<accession>A0A1Y5SR25</accession>
<gene>
    <name evidence="2" type="ORF">TRL7639_02528</name>
</gene>
<dbReference type="InterPro" id="IPR036249">
    <property type="entry name" value="Thioredoxin-like_sf"/>
</dbReference>
<dbReference type="RefSeq" id="WP_085795987.1">
    <property type="nucleotide sequence ID" value="NZ_FWFO01000001.1"/>
</dbReference>
<dbReference type="Pfam" id="PF01323">
    <property type="entry name" value="DSBA"/>
    <property type="match status" value="1"/>
</dbReference>
<evidence type="ECO:0000313" key="2">
    <source>
        <dbReference type="EMBL" id="SLN46325.1"/>
    </source>
</evidence>